<evidence type="ECO:0008006" key="4">
    <source>
        <dbReference type="Google" id="ProtNLM"/>
    </source>
</evidence>
<accession>A0A518DCF6</accession>
<dbReference type="AlphaFoldDB" id="A0A518DCF6"/>
<name>A0A518DCF6_9BACT</name>
<gene>
    <name evidence="2" type="ORF">Pla175_25510</name>
</gene>
<sequence length="295" mass="30117" precursor="true">MQRPVAAAVLVHALAGALPVASLAAFDVPGVTVADPGLGQNTLRTRGTLVDGSGFNAGARTHLAAPDAGTMWRSAATVVSEDQPVILDFALNGLYDLASIDIWNFNHFSPAQNHGVGRLDIFTSSDGLAYVSAIPTLVLHPGSGLDSYAGQSIDVLAFSTKFVRFRIVSGVAGGQGVGLSEVRFVAFGEHTPAVAPGDYNGNGLVDAADYTLFRDNLGGDAAAAFAAGSRDPLGSGGVNQSDYAFWSQNFGHAGGVAAVSPANPAVPETCAWATMLLAGAAALVRPALRARSRAV</sequence>
<dbReference type="RefSeq" id="WP_145285126.1">
    <property type="nucleotide sequence ID" value="NZ_CP036291.1"/>
</dbReference>
<evidence type="ECO:0000256" key="1">
    <source>
        <dbReference type="SAM" id="SignalP"/>
    </source>
</evidence>
<proteinExistence type="predicted"/>
<evidence type="ECO:0000313" key="2">
    <source>
        <dbReference type="EMBL" id="QDU89164.1"/>
    </source>
</evidence>
<evidence type="ECO:0000313" key="3">
    <source>
        <dbReference type="Proteomes" id="UP000317429"/>
    </source>
</evidence>
<feature type="chain" id="PRO_5022187639" description="F5/8 type C domain protein" evidence="1">
    <location>
        <begin position="25"/>
        <end position="295"/>
    </location>
</feature>
<feature type="signal peptide" evidence="1">
    <location>
        <begin position="1"/>
        <end position="24"/>
    </location>
</feature>
<keyword evidence="3" id="KW-1185">Reference proteome</keyword>
<reference evidence="2 3" key="1">
    <citation type="submission" date="2019-02" db="EMBL/GenBank/DDBJ databases">
        <title>Deep-cultivation of Planctomycetes and their phenomic and genomic characterization uncovers novel biology.</title>
        <authorList>
            <person name="Wiegand S."/>
            <person name="Jogler M."/>
            <person name="Boedeker C."/>
            <person name="Pinto D."/>
            <person name="Vollmers J."/>
            <person name="Rivas-Marin E."/>
            <person name="Kohn T."/>
            <person name="Peeters S.H."/>
            <person name="Heuer A."/>
            <person name="Rast P."/>
            <person name="Oberbeckmann S."/>
            <person name="Bunk B."/>
            <person name="Jeske O."/>
            <person name="Meyerdierks A."/>
            <person name="Storesund J.E."/>
            <person name="Kallscheuer N."/>
            <person name="Luecker S."/>
            <person name="Lage O.M."/>
            <person name="Pohl T."/>
            <person name="Merkel B.J."/>
            <person name="Hornburger P."/>
            <person name="Mueller R.-W."/>
            <person name="Bruemmer F."/>
            <person name="Labrenz M."/>
            <person name="Spormann A.M."/>
            <person name="Op den Camp H."/>
            <person name="Overmann J."/>
            <person name="Amann R."/>
            <person name="Jetten M.S.M."/>
            <person name="Mascher T."/>
            <person name="Medema M.H."/>
            <person name="Devos D.P."/>
            <person name="Kaster A.-K."/>
            <person name="Ovreas L."/>
            <person name="Rohde M."/>
            <person name="Galperin M.Y."/>
            <person name="Jogler C."/>
        </authorList>
    </citation>
    <scope>NUCLEOTIDE SEQUENCE [LARGE SCALE GENOMIC DNA]</scope>
    <source>
        <strain evidence="2 3">Pla175</strain>
    </source>
</reference>
<protein>
    <recommendedName>
        <fullName evidence="4">F5/8 type C domain protein</fullName>
    </recommendedName>
</protein>
<dbReference type="InterPro" id="IPR018247">
    <property type="entry name" value="EF_Hand_1_Ca_BS"/>
</dbReference>
<dbReference type="Proteomes" id="UP000317429">
    <property type="component" value="Chromosome"/>
</dbReference>
<dbReference type="PROSITE" id="PS00018">
    <property type="entry name" value="EF_HAND_1"/>
    <property type="match status" value="1"/>
</dbReference>
<dbReference type="OrthoDB" id="251510at2"/>
<dbReference type="EMBL" id="CP036291">
    <property type="protein sequence ID" value="QDU89164.1"/>
    <property type="molecule type" value="Genomic_DNA"/>
</dbReference>
<dbReference type="KEGG" id="pnd:Pla175_25510"/>
<organism evidence="2 3">
    <name type="scientific">Pirellulimonas nuda</name>
    <dbReference type="NCBI Taxonomy" id="2528009"/>
    <lineage>
        <taxon>Bacteria</taxon>
        <taxon>Pseudomonadati</taxon>
        <taxon>Planctomycetota</taxon>
        <taxon>Planctomycetia</taxon>
        <taxon>Pirellulales</taxon>
        <taxon>Lacipirellulaceae</taxon>
        <taxon>Pirellulimonas</taxon>
    </lineage>
</organism>
<keyword evidence="1" id="KW-0732">Signal</keyword>
<dbReference type="Gene3D" id="2.60.120.260">
    <property type="entry name" value="Galactose-binding domain-like"/>
    <property type="match status" value="1"/>
</dbReference>